<proteinExistence type="predicted"/>
<protein>
    <submittedName>
        <fullName evidence="1">Uncharacterized protein</fullName>
    </submittedName>
</protein>
<dbReference type="Proteomes" id="UP001211711">
    <property type="component" value="Unassembled WGS sequence"/>
</dbReference>
<evidence type="ECO:0000313" key="2">
    <source>
        <dbReference type="Proteomes" id="UP001211711"/>
    </source>
</evidence>
<keyword evidence="2" id="KW-1185">Reference proteome</keyword>
<sequence>MRKNVMLARNIGIIGDGATDIAIFKKISECILSDEDQNNVTLNYIELNRQTIHDAVDKYCREADKIKDSCYLTGKEALALKNSVTRTIFGAFSDFESELGLISNRDIILVTADSEHTFSHPDDYFKDWRVSISKILVSSVEEFYRAKVREGYIHEYLPVVIPFVVFPCTEILLAAAKIDSQIFIKSAYGKKPRELKQLLYGTTELQTITDEDFNKKALDFINLESIGRIFQNVPEFRTFMQTLSLGKYSI</sequence>
<comment type="caution">
    <text evidence="1">The sequence shown here is derived from an EMBL/GenBank/DDBJ whole genome shotgun (WGS) entry which is preliminary data.</text>
</comment>
<evidence type="ECO:0000313" key="1">
    <source>
        <dbReference type="EMBL" id="MDB9443934.1"/>
    </source>
</evidence>
<name>A0ABT4ZY27_9CYAN</name>
<reference evidence="1 2" key="1">
    <citation type="submission" date="2023-01" db="EMBL/GenBank/DDBJ databases">
        <title>Genomes from the Australian National Cyanobacteria Reference Collection.</title>
        <authorList>
            <person name="Willis A."/>
            <person name="Lee E.M.F."/>
        </authorList>
    </citation>
    <scope>NUCLEOTIDE SEQUENCE [LARGE SCALE GENOMIC DNA]</scope>
    <source>
        <strain evidence="1 2">CS-549</strain>
    </source>
</reference>
<dbReference type="RefSeq" id="WP_272110849.1">
    <property type="nucleotide sequence ID" value="NZ_JAQMTI010000275.1"/>
</dbReference>
<gene>
    <name evidence="1" type="ORF">PN497_21650</name>
</gene>
<dbReference type="EMBL" id="JAQMTI010000275">
    <property type="protein sequence ID" value="MDB9443934.1"/>
    <property type="molecule type" value="Genomic_DNA"/>
</dbReference>
<organism evidence="1 2">
    <name type="scientific">Sphaerospermopsis kisseleviana CS-549</name>
    <dbReference type="NCBI Taxonomy" id="3021783"/>
    <lineage>
        <taxon>Bacteria</taxon>
        <taxon>Bacillati</taxon>
        <taxon>Cyanobacteriota</taxon>
        <taxon>Cyanophyceae</taxon>
        <taxon>Nostocales</taxon>
        <taxon>Aphanizomenonaceae</taxon>
        <taxon>Sphaerospermopsis</taxon>
        <taxon>Sphaerospermopsis kisseleviana</taxon>
    </lineage>
</organism>
<accession>A0ABT4ZY27</accession>